<dbReference type="Gene3D" id="2.60.40.1080">
    <property type="match status" value="1"/>
</dbReference>
<dbReference type="AlphaFoldDB" id="A0A659ASK0"/>
<proteinExistence type="predicted"/>
<organism evidence="1 2">
    <name type="scientific">Vibrio parahaemolyticus</name>
    <dbReference type="NCBI Taxonomy" id="670"/>
    <lineage>
        <taxon>Bacteria</taxon>
        <taxon>Pseudomonadati</taxon>
        <taxon>Pseudomonadota</taxon>
        <taxon>Gammaproteobacteria</taxon>
        <taxon>Vibrionales</taxon>
        <taxon>Vibrionaceae</taxon>
        <taxon>Vibrio</taxon>
    </lineage>
</organism>
<dbReference type="Proteomes" id="UP000321504">
    <property type="component" value="Unassembled WGS sequence"/>
</dbReference>
<evidence type="ECO:0000313" key="2">
    <source>
        <dbReference type="Proteomes" id="UP000321504"/>
    </source>
</evidence>
<protein>
    <submittedName>
        <fullName evidence="1">Uncharacterized protein</fullName>
    </submittedName>
</protein>
<comment type="caution">
    <text evidence="1">The sequence shown here is derived from an EMBL/GenBank/DDBJ whole genome shotgun (WGS) entry which is preliminary data.</text>
</comment>
<dbReference type="EMBL" id="VRMQ01000002">
    <property type="protein sequence ID" value="TXN16339.1"/>
    <property type="molecule type" value="Genomic_DNA"/>
</dbReference>
<sequence length="552" mass="59236">MSYFVHIPFQRGMVAPPTGSGSSVISPVSVTINETISSLNVGDSGLLTATVYYSDSSQVNSSDAPNVVNWSSSDATVMSIDTTGNYEAVSPGTASIIVQVSSDSSIQTSTSIEVSSAKLVELYNFGIFDEPESDGGNLVYDTGYSNKQPWLTVEEYENNMSDLGNKLIAQAGDVVYGGVMIFSSELERAIVSLYKRVEGGYELVLDSGELSGVVGINEFHLVEFSVPETVLEEGEQYFLGVMNTSSSEEGAAVVSSLNELSNKYPPALADESPALLLDSEVDSTSLWSRAAIFKISRDVTDWHSMTAARIVDGEVNGFNSSHGSIVPSDVNGGTIIALEASTTSNWIRVTVDTAALGKPFAAIYLEYKGKQYVAPFTTGFRYELHDTAKTLDLFNALEQNIGVESKMQIIGLTSESYDFTLGVGTHSTASTENSGFKSSWAMGSCNGEFPVTKTQVDMLYASSGLDADSNPQFKIFFGTANSEKWFSANAVVLKITFEDSTEITTPSLPWVSSKYQIIDASAQAVFDALTAKDGQSVVVHVEADLSLRTKDF</sequence>
<name>A0A659ASK0_VIBPH</name>
<reference evidence="1 2" key="1">
    <citation type="submission" date="2019-08" db="EMBL/GenBank/DDBJ databases">
        <title>Emerging of two pre-pandemic pathogenic O4:KUT lineages of Vibrio parahaemolyticus in coastal eastern China.</title>
        <authorList>
            <person name="Yu H."/>
        </authorList>
    </citation>
    <scope>NUCLEOTIDE SEQUENCE [LARGE SCALE GENOMIC DNA]</scope>
    <source>
        <strain evidence="1 2">HZ17-383</strain>
    </source>
</reference>
<dbReference type="RefSeq" id="WP_025501427.1">
    <property type="nucleotide sequence ID" value="NZ_JAQBJI010000005.1"/>
</dbReference>
<gene>
    <name evidence="1" type="ORF">FVP01_10285</name>
</gene>
<accession>A0A659ASK0</accession>
<dbReference type="SUPFAM" id="SSF49373">
    <property type="entry name" value="Invasin/intimin cell-adhesion fragments"/>
    <property type="match status" value="1"/>
</dbReference>
<dbReference type="InterPro" id="IPR008964">
    <property type="entry name" value="Invasin/intimin_cell_adhesion"/>
</dbReference>
<evidence type="ECO:0000313" key="1">
    <source>
        <dbReference type="EMBL" id="TXN16339.1"/>
    </source>
</evidence>